<name>L9WRE8_9EURY</name>
<dbReference type="eggNOG" id="arCOG04747">
    <property type="taxonomic scope" value="Archaea"/>
</dbReference>
<dbReference type="RefSeq" id="WP_007260613.1">
    <property type="nucleotide sequence ID" value="NZ_AOHZ01000080.1"/>
</dbReference>
<accession>L9WRE8</accession>
<sequence>MTIAVRTLDDGAWISVNDSRQVSVSDVWTLSRGVFCDCEPAYVLLEGFFDVDVDGSVVAASTVGQCLECGTRDSIDRLPVGRMIDGKFSPYDPAGVQWLREPDAERDGESS</sequence>
<dbReference type="InterPro" id="IPR058447">
    <property type="entry name" value="DUF8134"/>
</dbReference>
<dbReference type="STRING" id="1227499.C493_16756"/>
<feature type="domain" description="DUF8134" evidence="1">
    <location>
        <begin position="1"/>
        <end position="104"/>
    </location>
</feature>
<proteinExistence type="predicted"/>
<evidence type="ECO:0000259" key="1">
    <source>
        <dbReference type="Pfam" id="PF26455"/>
    </source>
</evidence>
<comment type="caution">
    <text evidence="2">The sequence shown here is derived from an EMBL/GenBank/DDBJ whole genome shotgun (WGS) entry which is preliminary data.</text>
</comment>
<dbReference type="Proteomes" id="UP000011602">
    <property type="component" value="Unassembled WGS sequence"/>
</dbReference>
<dbReference type="OrthoDB" id="193938at2157"/>
<gene>
    <name evidence="2" type="ORF">C493_16756</name>
</gene>
<organism evidence="2 3">
    <name type="scientific">Natronolimnohabitans innermongolicus JCM 12255</name>
    <dbReference type="NCBI Taxonomy" id="1227499"/>
    <lineage>
        <taxon>Archaea</taxon>
        <taxon>Methanobacteriati</taxon>
        <taxon>Methanobacteriota</taxon>
        <taxon>Stenosarchaea group</taxon>
        <taxon>Halobacteria</taxon>
        <taxon>Halobacteriales</taxon>
        <taxon>Natrialbaceae</taxon>
        <taxon>Natronolimnohabitans</taxon>
    </lineage>
</organism>
<reference evidence="2 3" key="1">
    <citation type="journal article" date="2014" name="PLoS Genet.">
        <title>Phylogenetically driven sequencing of extremely halophilic archaea reveals strategies for static and dynamic osmo-response.</title>
        <authorList>
            <person name="Becker E.A."/>
            <person name="Seitzer P.M."/>
            <person name="Tritt A."/>
            <person name="Larsen D."/>
            <person name="Krusor M."/>
            <person name="Yao A.I."/>
            <person name="Wu D."/>
            <person name="Madern D."/>
            <person name="Eisen J.A."/>
            <person name="Darling A.E."/>
            <person name="Facciotti M.T."/>
        </authorList>
    </citation>
    <scope>NUCLEOTIDE SEQUENCE [LARGE SCALE GENOMIC DNA]</scope>
    <source>
        <strain evidence="2 3">JCM 12255</strain>
    </source>
</reference>
<dbReference type="AlphaFoldDB" id="L9WRE8"/>
<evidence type="ECO:0000313" key="2">
    <source>
        <dbReference type="EMBL" id="ELY52030.1"/>
    </source>
</evidence>
<keyword evidence="3" id="KW-1185">Reference proteome</keyword>
<protein>
    <recommendedName>
        <fullName evidence="1">DUF8134 domain-containing protein</fullName>
    </recommendedName>
</protein>
<dbReference type="PATRIC" id="fig|1227499.3.peg.3434"/>
<evidence type="ECO:0000313" key="3">
    <source>
        <dbReference type="Proteomes" id="UP000011602"/>
    </source>
</evidence>
<dbReference type="Pfam" id="PF26455">
    <property type="entry name" value="DUF8134"/>
    <property type="match status" value="1"/>
</dbReference>
<dbReference type="EMBL" id="AOHZ01000080">
    <property type="protein sequence ID" value="ELY52030.1"/>
    <property type="molecule type" value="Genomic_DNA"/>
</dbReference>